<comment type="caution">
    <text evidence="13">The sequence shown here is derived from an EMBL/GenBank/DDBJ whole genome shotgun (WGS) entry which is preliminary data.</text>
</comment>
<evidence type="ECO:0000256" key="6">
    <source>
        <dbReference type="ARBA" id="ARBA00023015"/>
    </source>
</evidence>
<evidence type="ECO:0000256" key="10">
    <source>
        <dbReference type="PROSITE-ProRule" id="PRU00027"/>
    </source>
</evidence>
<dbReference type="SUPFAM" id="SSF57667">
    <property type="entry name" value="beta-beta-alpha zinc fingers"/>
    <property type="match status" value="1"/>
</dbReference>
<sequence>MAIFPTGKDLHSESTLMGQALFGSWEMRLGNEKSIAFSCLRRVLHLRGCNLGTSPAFWEMDIPTTPTDNNGLPSSETQTNRRRRKKSIVWEYFTIETVGAGSTKAFCKQCKRSFAYITGSKLAGTSHLKRHIALGICPVSRQKNQMTPFTPGSKTAATDAPKRRSRANSGYARVSFDQDRCNHDIAKMIIMHGYPLHIAEQLGFVNFVQTLQPQFNLVSWNTVQNECVGIYLREKQNLLNLISGIPGKVSLTVDLWTSNQNLGYVFLTGHFIDDHWNLYRQILNVVMVPSPDSGDTFSQAILTCLSDWNLEGRLFTLTLDQSLSNETIIGNLKGLLSVKNPHMLNSQLLLRNCYARVLSSVACDVLVAMRETIAKVRESVKFVKTSESHEEKFVQLKQQLQVPSTKNLSVDDLTKWDTTYHMLVAACELREVFACLDTYDPDYNINILLEEWKQVETLCTYLKLLFDAANVVTAPVYPSANVFFQEVSRIQMELMHAAMSVDPFVSYLMRPLYEKFDKYWENCCLVLAVAVIMDPRYKMKIVELEFNRIYGENAETWIRIVDDGIHELFLDYMMQMLTLPETPMDEGNDSIIKTEAPEEASQEGSLLSSVDGLQDFELYISDITGGQQMKSELDQYLEEAFTDRVEDFDVLVWWRLNRMKYPTLSRMASDILSISVSTVASDSVFDTEIKRMDSYQTSLGPATLEALICAKDWLKYGSFPQPPAL</sequence>
<keyword evidence="9" id="KW-0539">Nucleus</keyword>
<protein>
    <recommendedName>
        <fullName evidence="12">BED-type domain-containing protein</fullName>
    </recommendedName>
</protein>
<name>A0AAD4W5U3_PRUDU</name>
<dbReference type="GO" id="GO:0009791">
    <property type="term" value="P:post-embryonic development"/>
    <property type="evidence" value="ECO:0007669"/>
    <property type="project" value="UniProtKB-ARBA"/>
</dbReference>
<organism evidence="13 14">
    <name type="scientific">Prunus dulcis</name>
    <name type="common">Almond</name>
    <name type="synonym">Amygdalus dulcis</name>
    <dbReference type="NCBI Taxonomy" id="3755"/>
    <lineage>
        <taxon>Eukaryota</taxon>
        <taxon>Viridiplantae</taxon>
        <taxon>Streptophyta</taxon>
        <taxon>Embryophyta</taxon>
        <taxon>Tracheophyta</taxon>
        <taxon>Spermatophyta</taxon>
        <taxon>Magnoliopsida</taxon>
        <taxon>eudicotyledons</taxon>
        <taxon>Gunneridae</taxon>
        <taxon>Pentapetalae</taxon>
        <taxon>rosids</taxon>
        <taxon>fabids</taxon>
        <taxon>Rosales</taxon>
        <taxon>Rosaceae</taxon>
        <taxon>Amygdaloideae</taxon>
        <taxon>Amygdaleae</taxon>
        <taxon>Prunus</taxon>
    </lineage>
</organism>
<evidence type="ECO:0000313" key="13">
    <source>
        <dbReference type="EMBL" id="KAI5337445.1"/>
    </source>
</evidence>
<dbReference type="Proteomes" id="UP001054821">
    <property type="component" value="Chromosome 3"/>
</dbReference>
<dbReference type="EMBL" id="JAJFAZ020000003">
    <property type="protein sequence ID" value="KAI5337445.1"/>
    <property type="molecule type" value="Genomic_DNA"/>
</dbReference>
<evidence type="ECO:0000256" key="11">
    <source>
        <dbReference type="SAM" id="MobiDB-lite"/>
    </source>
</evidence>
<proteinExistence type="predicted"/>
<feature type="compositionally biased region" description="Polar residues" evidence="11">
    <location>
        <begin position="145"/>
        <end position="156"/>
    </location>
</feature>
<keyword evidence="4 10" id="KW-0863">Zinc-finger</keyword>
<feature type="compositionally biased region" description="Polar residues" evidence="11">
    <location>
        <begin position="64"/>
        <end position="78"/>
    </location>
</feature>
<dbReference type="GO" id="GO:0008270">
    <property type="term" value="F:zinc ion binding"/>
    <property type="evidence" value="ECO:0007669"/>
    <property type="project" value="UniProtKB-KW"/>
</dbReference>
<dbReference type="GO" id="GO:0003677">
    <property type="term" value="F:DNA binding"/>
    <property type="evidence" value="ECO:0007669"/>
    <property type="project" value="UniProtKB-KW"/>
</dbReference>
<evidence type="ECO:0000256" key="7">
    <source>
        <dbReference type="ARBA" id="ARBA00023125"/>
    </source>
</evidence>
<keyword evidence="5" id="KW-0862">Zinc</keyword>
<dbReference type="InterPro" id="IPR036236">
    <property type="entry name" value="Znf_C2H2_sf"/>
</dbReference>
<comment type="subcellular location">
    <subcellularLocation>
        <location evidence="1">Nucleus</location>
    </subcellularLocation>
</comment>
<keyword evidence="6" id="KW-0805">Transcription regulation</keyword>
<keyword evidence="8" id="KW-0804">Transcription</keyword>
<evidence type="ECO:0000256" key="8">
    <source>
        <dbReference type="ARBA" id="ARBA00023163"/>
    </source>
</evidence>
<evidence type="ECO:0000256" key="1">
    <source>
        <dbReference type="ARBA" id="ARBA00004123"/>
    </source>
</evidence>
<feature type="domain" description="BED-type" evidence="12">
    <location>
        <begin position="84"/>
        <end position="144"/>
    </location>
</feature>
<keyword evidence="14" id="KW-1185">Reference proteome</keyword>
<feature type="region of interest" description="Disordered" evidence="11">
    <location>
        <begin position="145"/>
        <end position="164"/>
    </location>
</feature>
<feature type="region of interest" description="Disordered" evidence="11">
    <location>
        <begin position="62"/>
        <end position="81"/>
    </location>
</feature>
<reference evidence="13 14" key="1">
    <citation type="journal article" date="2022" name="G3 (Bethesda)">
        <title>Whole-genome sequence and methylome profiling of the almond [Prunus dulcis (Mill.) D.A. Webb] cultivar 'Nonpareil'.</title>
        <authorList>
            <person name="D'Amico-Willman K.M."/>
            <person name="Ouma W.Z."/>
            <person name="Meulia T."/>
            <person name="Sideli G.M."/>
            <person name="Gradziel T.M."/>
            <person name="Fresnedo-Ramirez J."/>
        </authorList>
    </citation>
    <scope>NUCLEOTIDE SEQUENCE [LARGE SCALE GENOMIC DNA]</scope>
    <source>
        <strain evidence="13">Clone GOH B32 T37-40</strain>
    </source>
</reference>
<dbReference type="GO" id="GO:0005634">
    <property type="term" value="C:nucleus"/>
    <property type="evidence" value="ECO:0007669"/>
    <property type="project" value="UniProtKB-SubCell"/>
</dbReference>
<evidence type="ECO:0000256" key="5">
    <source>
        <dbReference type="ARBA" id="ARBA00022833"/>
    </source>
</evidence>
<dbReference type="Pfam" id="PF05699">
    <property type="entry name" value="Dimer_Tnp_hAT"/>
    <property type="match status" value="1"/>
</dbReference>
<dbReference type="InterPro" id="IPR052035">
    <property type="entry name" value="ZnF_BED_domain_contain"/>
</dbReference>
<dbReference type="AlphaFoldDB" id="A0AAD4W5U3"/>
<accession>A0AAD4W5U3</accession>
<dbReference type="InterPro" id="IPR008906">
    <property type="entry name" value="HATC_C_dom"/>
</dbReference>
<keyword evidence="7" id="KW-0238">DNA-binding</keyword>
<dbReference type="Pfam" id="PF14372">
    <property type="entry name" value="hAT-like_RNase-H"/>
    <property type="match status" value="1"/>
</dbReference>
<dbReference type="PROSITE" id="PS50808">
    <property type="entry name" value="ZF_BED"/>
    <property type="match status" value="1"/>
</dbReference>
<evidence type="ECO:0000313" key="14">
    <source>
        <dbReference type="Proteomes" id="UP001054821"/>
    </source>
</evidence>
<evidence type="ECO:0000256" key="9">
    <source>
        <dbReference type="ARBA" id="ARBA00023242"/>
    </source>
</evidence>
<evidence type="ECO:0000256" key="3">
    <source>
        <dbReference type="ARBA" id="ARBA00022723"/>
    </source>
</evidence>
<gene>
    <name evidence="13" type="ORF">L3X38_016716</name>
</gene>
<dbReference type="PANTHER" id="PTHR46481:SF10">
    <property type="entry name" value="ZINC FINGER BED DOMAIN-CONTAINING PROTEIN 39"/>
    <property type="match status" value="1"/>
</dbReference>
<keyword evidence="3" id="KW-0479">Metal-binding</keyword>
<dbReference type="SUPFAM" id="SSF53098">
    <property type="entry name" value="Ribonuclease H-like"/>
    <property type="match status" value="1"/>
</dbReference>
<evidence type="ECO:0000256" key="4">
    <source>
        <dbReference type="ARBA" id="ARBA00022771"/>
    </source>
</evidence>
<dbReference type="InterPro" id="IPR025525">
    <property type="entry name" value="hAT-like_transposase_RNase-H"/>
</dbReference>
<evidence type="ECO:0000259" key="12">
    <source>
        <dbReference type="PROSITE" id="PS50808"/>
    </source>
</evidence>
<dbReference type="SMART" id="SM00614">
    <property type="entry name" value="ZnF_BED"/>
    <property type="match status" value="1"/>
</dbReference>
<comment type="subunit">
    <text evidence="2">Homodimer.</text>
</comment>
<evidence type="ECO:0000256" key="2">
    <source>
        <dbReference type="ARBA" id="ARBA00011738"/>
    </source>
</evidence>
<dbReference type="GO" id="GO:0046983">
    <property type="term" value="F:protein dimerization activity"/>
    <property type="evidence" value="ECO:0007669"/>
    <property type="project" value="InterPro"/>
</dbReference>
<dbReference type="PANTHER" id="PTHR46481">
    <property type="entry name" value="ZINC FINGER BED DOMAIN-CONTAINING PROTEIN 4"/>
    <property type="match status" value="1"/>
</dbReference>
<dbReference type="InterPro" id="IPR012337">
    <property type="entry name" value="RNaseH-like_sf"/>
</dbReference>
<dbReference type="InterPro" id="IPR003656">
    <property type="entry name" value="Znf_BED"/>
</dbReference>